<dbReference type="InterPro" id="IPR036390">
    <property type="entry name" value="WH_DNA-bd_sf"/>
</dbReference>
<dbReference type="EMBL" id="MAKX01000001">
    <property type="protein sequence ID" value="OCK43289.1"/>
    <property type="molecule type" value="Genomic_DNA"/>
</dbReference>
<dbReference type="OrthoDB" id="9803735at2"/>
<dbReference type="PANTHER" id="PTHR30346:SF0">
    <property type="entry name" value="HCA OPERON TRANSCRIPTIONAL ACTIVATOR HCAR"/>
    <property type="match status" value="1"/>
</dbReference>
<dbReference type="PANTHER" id="PTHR30346">
    <property type="entry name" value="TRANSCRIPTIONAL DUAL REGULATOR HCAR-RELATED"/>
    <property type="match status" value="1"/>
</dbReference>
<keyword evidence="7" id="KW-1185">Reference proteome</keyword>
<accession>A0A1B9Y0K4</accession>
<evidence type="ECO:0000313" key="6">
    <source>
        <dbReference type="EMBL" id="OCK43289.1"/>
    </source>
</evidence>
<dbReference type="SUPFAM" id="SSF46785">
    <property type="entry name" value="Winged helix' DNA-binding domain"/>
    <property type="match status" value="1"/>
</dbReference>
<evidence type="ECO:0000256" key="2">
    <source>
        <dbReference type="ARBA" id="ARBA00023015"/>
    </source>
</evidence>
<dbReference type="AlphaFoldDB" id="A0A1B9Y0K4"/>
<keyword evidence="4" id="KW-0804">Transcription</keyword>
<dbReference type="GO" id="GO:0003700">
    <property type="term" value="F:DNA-binding transcription factor activity"/>
    <property type="evidence" value="ECO:0007669"/>
    <property type="project" value="InterPro"/>
</dbReference>
<dbReference type="Pfam" id="PF00126">
    <property type="entry name" value="HTH_1"/>
    <property type="match status" value="1"/>
</dbReference>
<reference evidence="6 7" key="1">
    <citation type="submission" date="2016-06" db="EMBL/GenBank/DDBJ databases">
        <title>Draft Genome Sequence of Tenacibaculum soleae UCD-KL19.</title>
        <authorList>
            <person name="Eisen J.A."/>
            <person name="Coil D.A."/>
            <person name="Lujan K.M."/>
        </authorList>
    </citation>
    <scope>NUCLEOTIDE SEQUENCE [LARGE SCALE GENOMIC DNA]</scope>
    <source>
        <strain evidence="6 7">UCD-KL19</strain>
    </source>
</reference>
<keyword evidence="2" id="KW-0805">Transcription regulation</keyword>
<dbReference type="SUPFAM" id="SSF53850">
    <property type="entry name" value="Periplasmic binding protein-like II"/>
    <property type="match status" value="1"/>
</dbReference>
<dbReference type="Pfam" id="PF03466">
    <property type="entry name" value="LysR_substrate"/>
    <property type="match status" value="1"/>
</dbReference>
<evidence type="ECO:0000313" key="7">
    <source>
        <dbReference type="Proteomes" id="UP000093186"/>
    </source>
</evidence>
<protein>
    <submittedName>
        <fullName evidence="6">Transcriptional regulator</fullName>
    </submittedName>
</protein>
<keyword evidence="3" id="KW-0238">DNA-binding</keyword>
<comment type="caution">
    <text evidence="6">The sequence shown here is derived from an EMBL/GenBank/DDBJ whole genome shotgun (WGS) entry which is preliminary data.</text>
</comment>
<dbReference type="PROSITE" id="PS50931">
    <property type="entry name" value="HTH_LYSR"/>
    <property type="match status" value="1"/>
</dbReference>
<proteinExistence type="inferred from homology"/>
<name>A0A1B9Y0K4_9FLAO</name>
<dbReference type="Gene3D" id="1.10.10.10">
    <property type="entry name" value="Winged helix-like DNA-binding domain superfamily/Winged helix DNA-binding domain"/>
    <property type="match status" value="1"/>
</dbReference>
<dbReference type="FunFam" id="1.10.10.10:FF:000001">
    <property type="entry name" value="LysR family transcriptional regulator"/>
    <property type="match status" value="1"/>
</dbReference>
<dbReference type="InterPro" id="IPR005119">
    <property type="entry name" value="LysR_subst-bd"/>
</dbReference>
<sequence>MSYQIELRHFKYFLAVAEDLHFRKAAERLFISQPGLSRQIKQMEDDLGIQLFIRHNRKVQLTTAGLHLKKELSRTLKDIDNIFDAAKLLQEGKQGKLNFGYVGSAMLEIIPDLLLRFKKEHPNVQFGLKEMDNQKQIELLLSQKIDIGFVRLNRAPRGLIIKPILHETFCLVLPENHSVNNDNFKGLHTLKNEPFILFDPSYSPSYYEKVMQIFDDSNFAPIVSHNTIHAASIYKLVENNFGLSIVPKSLLQGYNMRIKYIELNNIPQRTTLSIIWNINNLNPILKSLLKTINSQN</sequence>
<dbReference type="RefSeq" id="WP_068701490.1">
    <property type="nucleotide sequence ID" value="NZ_MAKX01000001.1"/>
</dbReference>
<dbReference type="GO" id="GO:0032993">
    <property type="term" value="C:protein-DNA complex"/>
    <property type="evidence" value="ECO:0007669"/>
    <property type="project" value="TreeGrafter"/>
</dbReference>
<dbReference type="GO" id="GO:0003677">
    <property type="term" value="F:DNA binding"/>
    <property type="evidence" value="ECO:0007669"/>
    <property type="project" value="UniProtKB-KW"/>
</dbReference>
<dbReference type="InterPro" id="IPR000847">
    <property type="entry name" value="LysR_HTH_N"/>
</dbReference>
<evidence type="ECO:0000256" key="3">
    <source>
        <dbReference type="ARBA" id="ARBA00023125"/>
    </source>
</evidence>
<comment type="similarity">
    <text evidence="1">Belongs to the LysR transcriptional regulatory family.</text>
</comment>
<evidence type="ECO:0000256" key="4">
    <source>
        <dbReference type="ARBA" id="ARBA00023163"/>
    </source>
</evidence>
<evidence type="ECO:0000256" key="1">
    <source>
        <dbReference type="ARBA" id="ARBA00009437"/>
    </source>
</evidence>
<dbReference type="Proteomes" id="UP000093186">
    <property type="component" value="Unassembled WGS sequence"/>
</dbReference>
<evidence type="ECO:0000259" key="5">
    <source>
        <dbReference type="PROSITE" id="PS50931"/>
    </source>
</evidence>
<organism evidence="6 7">
    <name type="scientific">Tenacibaculum soleae</name>
    <dbReference type="NCBI Taxonomy" id="447689"/>
    <lineage>
        <taxon>Bacteria</taxon>
        <taxon>Pseudomonadati</taxon>
        <taxon>Bacteroidota</taxon>
        <taxon>Flavobacteriia</taxon>
        <taxon>Flavobacteriales</taxon>
        <taxon>Flavobacteriaceae</taxon>
        <taxon>Tenacibaculum</taxon>
    </lineage>
</organism>
<dbReference type="InterPro" id="IPR036388">
    <property type="entry name" value="WH-like_DNA-bd_sf"/>
</dbReference>
<gene>
    <name evidence="6" type="ORF">BA195_00875</name>
</gene>
<dbReference type="STRING" id="447689.BA195_00875"/>
<feature type="domain" description="HTH lysR-type" evidence="5">
    <location>
        <begin position="5"/>
        <end position="62"/>
    </location>
</feature>
<dbReference type="PRINTS" id="PR00039">
    <property type="entry name" value="HTHLYSR"/>
</dbReference>
<dbReference type="Gene3D" id="3.40.190.10">
    <property type="entry name" value="Periplasmic binding protein-like II"/>
    <property type="match status" value="2"/>
</dbReference>